<dbReference type="Pfam" id="PF04299">
    <property type="entry name" value="FMN_bind_2"/>
    <property type="match status" value="1"/>
</dbReference>
<proteinExistence type="predicted"/>
<gene>
    <name evidence="1" type="ORF">DVH29_00550</name>
</gene>
<evidence type="ECO:0000313" key="1">
    <source>
        <dbReference type="EMBL" id="RDE10476.1"/>
    </source>
</evidence>
<sequence>MYIPPQFEEIAPDRIRAIMEMAPLATIVAQTGEGLIANHIPLLADSDGVLIGHVALANAMHKVMVEGQEVLVIFRGEDGYVSPNFYPSKPEHHRHVPTWNYQAVHAYGTIAFQHDERAKRAAVGMLTRDKERRLNGADAWRMADAPRDYLDAELAHIVALRIGVHRLLAKSKLSQNRDARDYKGAIAGLRASGKTVLAGEMEARLAARPDGEKA</sequence>
<dbReference type="PANTHER" id="PTHR35802:SF1">
    <property type="entry name" value="PROTEASE SYNTHASE AND SPORULATION PROTEIN PAI 2"/>
    <property type="match status" value="1"/>
</dbReference>
<dbReference type="PANTHER" id="PTHR35802">
    <property type="entry name" value="PROTEASE SYNTHASE AND SPORULATION PROTEIN PAI 2"/>
    <property type="match status" value="1"/>
</dbReference>
<keyword evidence="2" id="KW-1185">Reference proteome</keyword>
<comment type="caution">
    <text evidence="1">The sequence shown here is derived from an EMBL/GenBank/DDBJ whole genome shotgun (WGS) entry which is preliminary data.</text>
</comment>
<name>A0A369W706_9HYPH</name>
<evidence type="ECO:0000313" key="2">
    <source>
        <dbReference type="Proteomes" id="UP000253759"/>
    </source>
</evidence>
<organism evidence="1 2">
    <name type="scientific">Pelagibacterium lacus</name>
    <dbReference type="NCBI Taxonomy" id="2282655"/>
    <lineage>
        <taxon>Bacteria</taxon>
        <taxon>Pseudomonadati</taxon>
        <taxon>Pseudomonadota</taxon>
        <taxon>Alphaproteobacteria</taxon>
        <taxon>Hyphomicrobiales</taxon>
        <taxon>Devosiaceae</taxon>
        <taxon>Pelagibacterium</taxon>
    </lineage>
</organism>
<dbReference type="AlphaFoldDB" id="A0A369W706"/>
<dbReference type="OrthoDB" id="9794948at2"/>
<dbReference type="InterPro" id="IPR012349">
    <property type="entry name" value="Split_barrel_FMN-bd"/>
</dbReference>
<dbReference type="RefSeq" id="WP_114644388.1">
    <property type="nucleotide sequence ID" value="NZ_QQNH01000001.1"/>
</dbReference>
<dbReference type="Proteomes" id="UP000253759">
    <property type="component" value="Unassembled WGS sequence"/>
</dbReference>
<dbReference type="EMBL" id="QQNH01000001">
    <property type="protein sequence ID" value="RDE10476.1"/>
    <property type="molecule type" value="Genomic_DNA"/>
</dbReference>
<reference evidence="2" key="1">
    <citation type="submission" date="2018-07" db="EMBL/GenBank/DDBJ databases">
        <authorList>
            <person name="Liu B.-T."/>
            <person name="Du Z."/>
        </authorList>
    </citation>
    <scope>NUCLEOTIDE SEQUENCE [LARGE SCALE GENOMIC DNA]</scope>
    <source>
        <strain evidence="2">XYN52</strain>
    </source>
</reference>
<dbReference type="InterPro" id="IPR007396">
    <property type="entry name" value="TR_PAI2-type"/>
</dbReference>
<dbReference type="SUPFAM" id="SSF50475">
    <property type="entry name" value="FMN-binding split barrel"/>
    <property type="match status" value="1"/>
</dbReference>
<accession>A0A369W706</accession>
<dbReference type="PIRSF" id="PIRSF010372">
    <property type="entry name" value="PaiB"/>
    <property type="match status" value="1"/>
</dbReference>
<dbReference type="Gene3D" id="2.30.110.10">
    <property type="entry name" value="Electron Transport, Fmn-binding Protein, Chain A"/>
    <property type="match status" value="1"/>
</dbReference>
<protein>
    <submittedName>
        <fullName evidence="1">FMN-binding negative transcriptional regulator</fullName>
    </submittedName>
</protein>